<dbReference type="eggNOG" id="COG0438">
    <property type="taxonomic scope" value="Bacteria"/>
</dbReference>
<dbReference type="EMBL" id="CP002584">
    <property type="protein sequence ID" value="ADZ78391.1"/>
    <property type="molecule type" value="Genomic_DNA"/>
</dbReference>
<gene>
    <name evidence="2" type="ordered locus">Sph21_1829</name>
</gene>
<dbReference type="GO" id="GO:0016758">
    <property type="term" value="F:hexosyltransferase activity"/>
    <property type="evidence" value="ECO:0007669"/>
    <property type="project" value="TreeGrafter"/>
</dbReference>
<dbReference type="SUPFAM" id="SSF53756">
    <property type="entry name" value="UDP-Glycosyltransferase/glycogen phosphorylase"/>
    <property type="match status" value="1"/>
</dbReference>
<dbReference type="CDD" id="cd03794">
    <property type="entry name" value="GT4_WbuB-like"/>
    <property type="match status" value="1"/>
</dbReference>
<dbReference type="AlphaFoldDB" id="F4C964"/>
<name>F4C964_SPHS2</name>
<reference evidence="2" key="1">
    <citation type="submission" date="2011-03" db="EMBL/GenBank/DDBJ databases">
        <title>Complete sequence of Sphingobacterium sp. 21.</title>
        <authorList>
            <consortium name="US DOE Joint Genome Institute"/>
            <person name="Lucas S."/>
            <person name="Copeland A."/>
            <person name="Lapidus A."/>
            <person name="Cheng J.-F."/>
            <person name="Goodwin L."/>
            <person name="Pitluck S."/>
            <person name="Davenport K."/>
            <person name="Detter J.C."/>
            <person name="Han C."/>
            <person name="Tapia R."/>
            <person name="Land M."/>
            <person name="Hauser L."/>
            <person name="Kyrpides N."/>
            <person name="Ivanova N."/>
            <person name="Ovchinnikova G."/>
            <person name="Pagani I."/>
            <person name="Siebers A.K."/>
            <person name="Allgaier M."/>
            <person name="Thelen M.P."/>
            <person name="Hugenholtz P."/>
            <person name="Woyke T."/>
        </authorList>
    </citation>
    <scope>NUCLEOTIDE SEQUENCE</scope>
    <source>
        <strain evidence="2">21</strain>
    </source>
</reference>
<protein>
    <submittedName>
        <fullName evidence="2">Glycosyl transferase group 1</fullName>
    </submittedName>
</protein>
<evidence type="ECO:0000313" key="2">
    <source>
        <dbReference type="EMBL" id="ADZ78391.1"/>
    </source>
</evidence>
<dbReference type="PANTHER" id="PTHR45947">
    <property type="entry name" value="SULFOQUINOVOSYL TRANSFERASE SQD2"/>
    <property type="match status" value="1"/>
</dbReference>
<dbReference type="HOGENOM" id="CLU_009583_11_2_10"/>
<dbReference type="InterPro" id="IPR001296">
    <property type="entry name" value="Glyco_trans_1"/>
</dbReference>
<dbReference type="OrthoDB" id="9811902at2"/>
<organism evidence="2">
    <name type="scientific">Sphingobacterium sp. (strain 21)</name>
    <dbReference type="NCBI Taxonomy" id="743722"/>
    <lineage>
        <taxon>Bacteria</taxon>
        <taxon>Pseudomonadati</taxon>
        <taxon>Bacteroidota</taxon>
        <taxon>Sphingobacteriia</taxon>
        <taxon>Sphingobacteriales</taxon>
        <taxon>Sphingobacteriaceae</taxon>
        <taxon>Sphingobacterium</taxon>
    </lineage>
</organism>
<dbReference type="STRING" id="743722.Sph21_1829"/>
<dbReference type="Pfam" id="PF00534">
    <property type="entry name" value="Glycos_transf_1"/>
    <property type="match status" value="1"/>
</dbReference>
<dbReference type="PATRIC" id="fig|743722.3.peg.1955"/>
<keyword evidence="2" id="KW-0808">Transferase</keyword>
<dbReference type="KEGG" id="shg:Sph21_1829"/>
<dbReference type="Gene3D" id="3.40.50.2000">
    <property type="entry name" value="Glycogen Phosphorylase B"/>
    <property type="match status" value="2"/>
</dbReference>
<evidence type="ECO:0000259" key="1">
    <source>
        <dbReference type="Pfam" id="PF00534"/>
    </source>
</evidence>
<dbReference type="InterPro" id="IPR050194">
    <property type="entry name" value="Glycosyltransferase_grp1"/>
</dbReference>
<dbReference type="PANTHER" id="PTHR45947:SF3">
    <property type="entry name" value="SULFOQUINOVOSYL TRANSFERASE SQD2"/>
    <property type="match status" value="1"/>
</dbReference>
<sequence>MKRILYLTFYFEPDLCAGSFRNSPLVKELAKQLEGKAELDVVTTLPNRYSTFQAEAPAFENRGNYNIHRIVIPAHKSGMVDQIKSFKTYYFETKKLIKDKRYDLVVASSSRLFTAYLGYTIAKKQHIPLYLDIRDIFTDTMKDVLKNPLVKAGVLPPLNVLERKIFNYASHINLISGGFKSYFAKYSKPVYTTFPNGIDTEFLNLPDSSLPVTDRKTIVYAGNIGEGQGLHKIIPFAAKKLGEQFHFLVIGDGGAKIKLAEELERLAISSVELLPPVNRKELLKIYQEADFLFIHLNDYEAFKKVLPSKVFELGAFDKPIIAGVAGYANEFIKENVPNRILFLPGDVDSMVQQLKNYQYKLEKRTAFLNKFKREQINKALAESIINYL</sequence>
<proteinExistence type="predicted"/>
<feature type="domain" description="Glycosyl transferase family 1" evidence="1">
    <location>
        <begin position="208"/>
        <end position="357"/>
    </location>
</feature>
<accession>F4C964</accession>